<evidence type="ECO:0000256" key="3">
    <source>
        <dbReference type="SAM" id="MobiDB-lite"/>
    </source>
</evidence>
<feature type="compositionally biased region" description="Low complexity" evidence="3">
    <location>
        <begin position="49"/>
        <end position="61"/>
    </location>
</feature>
<feature type="DNA-binding region" description="HMG box" evidence="2">
    <location>
        <begin position="208"/>
        <end position="284"/>
    </location>
</feature>
<feature type="DNA-binding region" description="HMG box" evidence="2">
    <location>
        <begin position="107"/>
        <end position="176"/>
    </location>
</feature>
<dbReference type="PANTHER" id="PTHR48112:SF31">
    <property type="entry name" value="HMG BOX DOMAIN-CONTAINING PROTEIN"/>
    <property type="match status" value="1"/>
</dbReference>
<dbReference type="EMBL" id="KN835400">
    <property type="protein sequence ID" value="KIK38299.1"/>
    <property type="molecule type" value="Genomic_DNA"/>
</dbReference>
<dbReference type="InParanoid" id="A0A0D0AJF7"/>
<dbReference type="InterPro" id="IPR050342">
    <property type="entry name" value="HMGB"/>
</dbReference>
<dbReference type="InterPro" id="IPR009071">
    <property type="entry name" value="HMG_box_dom"/>
</dbReference>
<dbReference type="GO" id="GO:0003677">
    <property type="term" value="F:DNA binding"/>
    <property type="evidence" value="ECO:0007669"/>
    <property type="project" value="UniProtKB-UniRule"/>
</dbReference>
<feature type="domain" description="HMG box" evidence="4">
    <location>
        <begin position="107"/>
        <end position="176"/>
    </location>
</feature>
<feature type="compositionally biased region" description="Basic and acidic residues" evidence="3">
    <location>
        <begin position="271"/>
        <end position="282"/>
    </location>
</feature>
<dbReference type="PROSITE" id="PS50118">
    <property type="entry name" value="HMG_BOX_2"/>
    <property type="match status" value="2"/>
</dbReference>
<sequence>MLSLFARHLASNLPVLRSNVLPSSALTSSAFAATRRTFFTTRRIQLPAAASKSASTTTTKKTTAKKAAPKKVKATAKAKSKPKSTATDEKTVKRSTPRRVPKSERPPPRPLTAYFIFFLERLKNRKADMNSMADTRNLASQCSAIWKSFTIAEKQPYYDEAAILKKQYEEKHDDYWKTASSKTVREINARRIHEGRQKIHRPQQERASKRPKGPYMRFWDDFRQTDDARAILEAGTTSTGNATVNIGREAGRRWRAMSASDKAPYVEAFQKARTEREADHSSKSASASASS</sequence>
<evidence type="ECO:0000313" key="5">
    <source>
        <dbReference type="EMBL" id="KIK38299.1"/>
    </source>
</evidence>
<proteinExistence type="predicted"/>
<dbReference type="STRING" id="930992.A0A0D0AJF7"/>
<reference evidence="5 6" key="1">
    <citation type="submission" date="2014-04" db="EMBL/GenBank/DDBJ databases">
        <authorList>
            <consortium name="DOE Joint Genome Institute"/>
            <person name="Kuo A."/>
            <person name="Ruytinx J."/>
            <person name="Rineau F."/>
            <person name="Colpaert J."/>
            <person name="Kohler A."/>
            <person name="Nagy L.G."/>
            <person name="Floudas D."/>
            <person name="Copeland A."/>
            <person name="Barry K.W."/>
            <person name="Cichocki N."/>
            <person name="Veneault-Fourrey C."/>
            <person name="LaButti K."/>
            <person name="Lindquist E.A."/>
            <person name="Lipzen A."/>
            <person name="Lundell T."/>
            <person name="Morin E."/>
            <person name="Murat C."/>
            <person name="Sun H."/>
            <person name="Tunlid A."/>
            <person name="Henrissat B."/>
            <person name="Grigoriev I.V."/>
            <person name="Hibbett D.S."/>
            <person name="Martin F."/>
            <person name="Nordberg H.P."/>
            <person name="Cantor M.N."/>
            <person name="Hua S.X."/>
        </authorList>
    </citation>
    <scope>NUCLEOTIDE SEQUENCE [LARGE SCALE GENOMIC DNA]</scope>
    <source>
        <strain evidence="5 6">UH-Slu-Lm8-n1</strain>
    </source>
</reference>
<dbReference type="Gene3D" id="1.10.30.10">
    <property type="entry name" value="High mobility group box domain"/>
    <property type="match status" value="2"/>
</dbReference>
<dbReference type="SUPFAM" id="SSF47095">
    <property type="entry name" value="HMG-box"/>
    <property type="match status" value="2"/>
</dbReference>
<keyword evidence="2" id="KW-0539">Nucleus</keyword>
<feature type="domain" description="HMG box" evidence="4">
    <location>
        <begin position="208"/>
        <end position="284"/>
    </location>
</feature>
<dbReference type="Proteomes" id="UP000054485">
    <property type="component" value="Unassembled WGS sequence"/>
</dbReference>
<keyword evidence="6" id="KW-1185">Reference proteome</keyword>
<evidence type="ECO:0000256" key="1">
    <source>
        <dbReference type="ARBA" id="ARBA00023125"/>
    </source>
</evidence>
<feature type="region of interest" description="Disordered" evidence="3">
    <location>
        <begin position="49"/>
        <end position="108"/>
    </location>
</feature>
<dbReference type="SMART" id="SM00398">
    <property type="entry name" value="HMG"/>
    <property type="match status" value="2"/>
</dbReference>
<dbReference type="HOGENOM" id="CLU_083681_0_0_1"/>
<evidence type="ECO:0000256" key="2">
    <source>
        <dbReference type="PROSITE-ProRule" id="PRU00267"/>
    </source>
</evidence>
<feature type="compositionally biased region" description="Basic residues" evidence="3">
    <location>
        <begin position="62"/>
        <end position="82"/>
    </location>
</feature>
<protein>
    <recommendedName>
        <fullName evidence="4">HMG box domain-containing protein</fullName>
    </recommendedName>
</protein>
<feature type="region of interest" description="Disordered" evidence="3">
    <location>
        <begin position="195"/>
        <end position="216"/>
    </location>
</feature>
<name>A0A0D0AJF7_9AGAM</name>
<accession>A0A0D0AJF7</accession>
<reference evidence="6" key="2">
    <citation type="submission" date="2015-01" db="EMBL/GenBank/DDBJ databases">
        <title>Evolutionary Origins and Diversification of the Mycorrhizal Mutualists.</title>
        <authorList>
            <consortium name="DOE Joint Genome Institute"/>
            <consortium name="Mycorrhizal Genomics Consortium"/>
            <person name="Kohler A."/>
            <person name="Kuo A."/>
            <person name="Nagy L.G."/>
            <person name="Floudas D."/>
            <person name="Copeland A."/>
            <person name="Barry K.W."/>
            <person name="Cichocki N."/>
            <person name="Veneault-Fourrey C."/>
            <person name="LaButti K."/>
            <person name="Lindquist E.A."/>
            <person name="Lipzen A."/>
            <person name="Lundell T."/>
            <person name="Morin E."/>
            <person name="Murat C."/>
            <person name="Riley R."/>
            <person name="Ohm R."/>
            <person name="Sun H."/>
            <person name="Tunlid A."/>
            <person name="Henrissat B."/>
            <person name="Grigoriev I.V."/>
            <person name="Hibbett D.S."/>
            <person name="Martin F."/>
        </authorList>
    </citation>
    <scope>NUCLEOTIDE SEQUENCE [LARGE SCALE GENOMIC DNA]</scope>
    <source>
        <strain evidence="6">UH-Slu-Lm8-n1</strain>
    </source>
</reference>
<evidence type="ECO:0000313" key="6">
    <source>
        <dbReference type="Proteomes" id="UP000054485"/>
    </source>
</evidence>
<feature type="region of interest" description="Disordered" evidence="3">
    <location>
        <begin position="271"/>
        <end position="291"/>
    </location>
</feature>
<dbReference type="AlphaFoldDB" id="A0A0D0AJF7"/>
<feature type="compositionally biased region" description="Basic and acidic residues" evidence="3">
    <location>
        <begin position="195"/>
        <end position="208"/>
    </location>
</feature>
<dbReference type="GO" id="GO:0005634">
    <property type="term" value="C:nucleus"/>
    <property type="evidence" value="ECO:0007669"/>
    <property type="project" value="UniProtKB-UniRule"/>
</dbReference>
<keyword evidence="1 2" id="KW-0238">DNA-binding</keyword>
<dbReference type="InterPro" id="IPR036910">
    <property type="entry name" value="HMG_box_dom_sf"/>
</dbReference>
<dbReference type="Pfam" id="PF00505">
    <property type="entry name" value="HMG_box"/>
    <property type="match status" value="2"/>
</dbReference>
<dbReference type="OrthoDB" id="1919336at2759"/>
<evidence type="ECO:0000259" key="4">
    <source>
        <dbReference type="PROSITE" id="PS50118"/>
    </source>
</evidence>
<gene>
    <name evidence="5" type="ORF">CY34DRAFT_91210</name>
</gene>
<dbReference type="PANTHER" id="PTHR48112">
    <property type="entry name" value="HIGH MOBILITY GROUP PROTEIN DSP1"/>
    <property type="match status" value="1"/>
</dbReference>
<organism evidence="5 6">
    <name type="scientific">Suillus luteus UH-Slu-Lm8-n1</name>
    <dbReference type="NCBI Taxonomy" id="930992"/>
    <lineage>
        <taxon>Eukaryota</taxon>
        <taxon>Fungi</taxon>
        <taxon>Dikarya</taxon>
        <taxon>Basidiomycota</taxon>
        <taxon>Agaricomycotina</taxon>
        <taxon>Agaricomycetes</taxon>
        <taxon>Agaricomycetidae</taxon>
        <taxon>Boletales</taxon>
        <taxon>Suillineae</taxon>
        <taxon>Suillaceae</taxon>
        <taxon>Suillus</taxon>
    </lineage>
</organism>